<gene>
    <name evidence="2" type="ORF">GALMADRAFT_936193</name>
</gene>
<feature type="region of interest" description="Disordered" evidence="1">
    <location>
        <begin position="30"/>
        <end position="53"/>
    </location>
</feature>
<accession>A0A067SQ07</accession>
<evidence type="ECO:0000256" key="1">
    <source>
        <dbReference type="SAM" id="MobiDB-lite"/>
    </source>
</evidence>
<dbReference type="EMBL" id="KL142405">
    <property type="protein sequence ID" value="KDR68868.1"/>
    <property type="molecule type" value="Genomic_DNA"/>
</dbReference>
<organism evidence="2 3">
    <name type="scientific">Galerina marginata (strain CBS 339.88)</name>
    <dbReference type="NCBI Taxonomy" id="685588"/>
    <lineage>
        <taxon>Eukaryota</taxon>
        <taxon>Fungi</taxon>
        <taxon>Dikarya</taxon>
        <taxon>Basidiomycota</taxon>
        <taxon>Agaricomycotina</taxon>
        <taxon>Agaricomycetes</taxon>
        <taxon>Agaricomycetidae</taxon>
        <taxon>Agaricales</taxon>
        <taxon>Agaricineae</taxon>
        <taxon>Strophariaceae</taxon>
        <taxon>Galerina</taxon>
    </lineage>
</organism>
<reference evidence="3" key="1">
    <citation type="journal article" date="2014" name="Proc. Natl. Acad. Sci. U.S.A.">
        <title>Extensive sampling of basidiomycete genomes demonstrates inadequacy of the white-rot/brown-rot paradigm for wood decay fungi.</title>
        <authorList>
            <person name="Riley R."/>
            <person name="Salamov A.A."/>
            <person name="Brown D.W."/>
            <person name="Nagy L.G."/>
            <person name="Floudas D."/>
            <person name="Held B.W."/>
            <person name="Levasseur A."/>
            <person name="Lombard V."/>
            <person name="Morin E."/>
            <person name="Otillar R."/>
            <person name="Lindquist E.A."/>
            <person name="Sun H."/>
            <person name="LaButti K.M."/>
            <person name="Schmutz J."/>
            <person name="Jabbour D."/>
            <person name="Luo H."/>
            <person name="Baker S.E."/>
            <person name="Pisabarro A.G."/>
            <person name="Walton J.D."/>
            <person name="Blanchette R.A."/>
            <person name="Henrissat B."/>
            <person name="Martin F."/>
            <person name="Cullen D."/>
            <person name="Hibbett D.S."/>
            <person name="Grigoriev I.V."/>
        </authorList>
    </citation>
    <scope>NUCLEOTIDE SEQUENCE [LARGE SCALE GENOMIC DNA]</scope>
    <source>
        <strain evidence="3">CBS 339.88</strain>
    </source>
</reference>
<proteinExistence type="predicted"/>
<dbReference type="Proteomes" id="UP000027222">
    <property type="component" value="Unassembled WGS sequence"/>
</dbReference>
<evidence type="ECO:0000313" key="2">
    <source>
        <dbReference type="EMBL" id="KDR68868.1"/>
    </source>
</evidence>
<protein>
    <submittedName>
        <fullName evidence="2">Uncharacterized protein</fullName>
    </submittedName>
</protein>
<sequence length="103" mass="11389">MLTSSSLSSVAKEHLPHKLAWAKPITRWQQQRQLAPQQRRRSGGRTVEPCLSSGTRGYLTISLTNATPPTSTPLPISTQRRTERELEDAMAVPFLPLPLSASL</sequence>
<dbReference type="HOGENOM" id="CLU_2263968_0_0_1"/>
<dbReference type="AlphaFoldDB" id="A0A067SQ07"/>
<keyword evidence="3" id="KW-1185">Reference proteome</keyword>
<evidence type="ECO:0000313" key="3">
    <source>
        <dbReference type="Proteomes" id="UP000027222"/>
    </source>
</evidence>
<name>A0A067SQ07_GALM3</name>